<dbReference type="EMBL" id="VSSQ01004252">
    <property type="protein sequence ID" value="MPM24389.1"/>
    <property type="molecule type" value="Genomic_DNA"/>
</dbReference>
<evidence type="ECO:0000313" key="1">
    <source>
        <dbReference type="EMBL" id="MPM24389.1"/>
    </source>
</evidence>
<comment type="caution">
    <text evidence="1">The sequence shown here is derived from an EMBL/GenBank/DDBJ whole genome shotgun (WGS) entry which is preliminary data.</text>
</comment>
<evidence type="ECO:0008006" key="2">
    <source>
        <dbReference type="Google" id="ProtNLM"/>
    </source>
</evidence>
<proteinExistence type="predicted"/>
<organism evidence="1">
    <name type="scientific">bioreactor metagenome</name>
    <dbReference type="NCBI Taxonomy" id="1076179"/>
    <lineage>
        <taxon>unclassified sequences</taxon>
        <taxon>metagenomes</taxon>
        <taxon>ecological metagenomes</taxon>
    </lineage>
</organism>
<gene>
    <name evidence="1" type="ORF">SDC9_70871</name>
</gene>
<dbReference type="AlphaFoldDB" id="A0A644Y7V6"/>
<protein>
    <recommendedName>
        <fullName evidence="2">NAD-specific glutamate dehydrogenase</fullName>
    </recommendedName>
</protein>
<reference evidence="1" key="1">
    <citation type="submission" date="2019-08" db="EMBL/GenBank/DDBJ databases">
        <authorList>
            <person name="Kucharzyk K."/>
            <person name="Murdoch R.W."/>
            <person name="Higgins S."/>
            <person name="Loffler F."/>
        </authorList>
    </citation>
    <scope>NUCLEOTIDE SEQUENCE</scope>
</reference>
<sequence length="332" mass="35562">MGHLDELVLHSAGLLHAVVLSSQRGSTDHHVAHAHLAATVALAMIAGKAFHHHAGELILAIQEEVLVGNEHMVQNHQGLLTAELCVANIDGAALQLAGVAALAAVDHVHALGIRRAGKGNCPVLVSLTHGDGRHENVPVGVDGAGLVALGPADHNAVRAALHHMHIHIRVSLLMRRFGAVTLRIGHRAVHRQVVILHHFQELLEVLVIVRAVCLIDLIGRGEHRIEAVHAHAALETGSGLLAQQTLHLHLVDQILRGLMQMGKAVDGVAGQAGLHGHKVRVLGILRQCVGHGHAVDRRSDHRIIYPVFDLLAEHINSGIELAQRVDVLLRCH</sequence>
<accession>A0A644Y7V6</accession>
<name>A0A644Y7V6_9ZZZZ</name>